<keyword evidence="2" id="KW-0732">Signal</keyword>
<gene>
    <name evidence="6" type="ORF">PCANC_00730</name>
    <name evidence="4" type="ORF">PCANC_21588</name>
    <name evidence="3" type="ORF">PCANC_23334</name>
    <name evidence="5" type="ORF">PCASD_12346</name>
</gene>
<proteinExistence type="predicted"/>
<dbReference type="EMBL" id="PGCJ01001122">
    <property type="protein sequence ID" value="PLW09119.1"/>
    <property type="molecule type" value="Genomic_DNA"/>
</dbReference>
<feature type="region of interest" description="Disordered" evidence="1">
    <location>
        <begin position="31"/>
        <end position="82"/>
    </location>
</feature>
<dbReference type="EMBL" id="PGCJ01000006">
    <property type="protein sequence ID" value="PLW58035.1"/>
    <property type="molecule type" value="Genomic_DNA"/>
</dbReference>
<evidence type="ECO:0000256" key="1">
    <source>
        <dbReference type="SAM" id="MobiDB-lite"/>
    </source>
</evidence>
<feature type="chain" id="PRO_5015083470" description="RxLR effector candidate protein" evidence="2">
    <location>
        <begin position="19"/>
        <end position="82"/>
    </location>
</feature>
<evidence type="ECO:0000313" key="4">
    <source>
        <dbReference type="EMBL" id="PLW09119.1"/>
    </source>
</evidence>
<evidence type="ECO:0000313" key="6">
    <source>
        <dbReference type="EMBL" id="PLW58035.1"/>
    </source>
</evidence>
<dbReference type="Proteomes" id="UP000235392">
    <property type="component" value="Unassembled WGS sequence"/>
</dbReference>
<evidence type="ECO:0000313" key="5">
    <source>
        <dbReference type="EMBL" id="PLW33966.1"/>
    </source>
</evidence>
<evidence type="ECO:0000313" key="3">
    <source>
        <dbReference type="EMBL" id="PLW07999.1"/>
    </source>
</evidence>
<feature type="compositionally biased region" description="Low complexity" evidence="1">
    <location>
        <begin position="65"/>
        <end position="82"/>
    </location>
</feature>
<evidence type="ECO:0008006" key="9">
    <source>
        <dbReference type="Google" id="ProtNLM"/>
    </source>
</evidence>
<dbReference type="AlphaFoldDB" id="A0A2N5S447"/>
<reference evidence="7 8" key="1">
    <citation type="submission" date="2017-11" db="EMBL/GenBank/DDBJ databases">
        <title>De novo assembly and phasing of dikaryotic genomes from two isolates of Puccinia coronata f. sp. avenae, the causal agent of oat crown rust.</title>
        <authorList>
            <person name="Miller M.E."/>
            <person name="Zhang Y."/>
            <person name="Omidvar V."/>
            <person name="Sperschneider J."/>
            <person name="Schwessinger B."/>
            <person name="Raley C."/>
            <person name="Palmer J.M."/>
            <person name="Garnica D."/>
            <person name="Upadhyaya N."/>
            <person name="Rathjen J."/>
            <person name="Taylor J.M."/>
            <person name="Park R.F."/>
            <person name="Dodds P.N."/>
            <person name="Hirsch C.D."/>
            <person name="Kianian S.F."/>
            <person name="Figueroa M."/>
        </authorList>
    </citation>
    <scope>NUCLEOTIDE SEQUENCE [LARGE SCALE GENOMIC DNA]</scope>
    <source>
        <strain evidence="3">12NC29</strain>
        <strain evidence="5">12SD80</strain>
    </source>
</reference>
<accession>A0A2N5S447</accession>
<comment type="caution">
    <text evidence="3">The sequence shown here is derived from an EMBL/GenBank/DDBJ whole genome shotgun (WGS) entry which is preliminary data.</text>
</comment>
<evidence type="ECO:0000313" key="8">
    <source>
        <dbReference type="Proteomes" id="UP000235392"/>
    </source>
</evidence>
<evidence type="ECO:0000256" key="2">
    <source>
        <dbReference type="SAM" id="SignalP"/>
    </source>
</evidence>
<feature type="signal peptide" evidence="2">
    <location>
        <begin position="1"/>
        <end position="18"/>
    </location>
</feature>
<organism evidence="3 7">
    <name type="scientific">Puccinia coronata f. sp. avenae</name>
    <dbReference type="NCBI Taxonomy" id="200324"/>
    <lineage>
        <taxon>Eukaryota</taxon>
        <taxon>Fungi</taxon>
        <taxon>Dikarya</taxon>
        <taxon>Basidiomycota</taxon>
        <taxon>Pucciniomycotina</taxon>
        <taxon>Pucciniomycetes</taxon>
        <taxon>Pucciniales</taxon>
        <taxon>Pucciniaceae</taxon>
        <taxon>Puccinia</taxon>
    </lineage>
</organism>
<sequence>MRFVFACHISLSLLQAFALPAPISVTAHAEISERGEPNKSLEKRSLDSFVGSGGHGSLGRLAERSGLSSSTDSPPGSNSLLD</sequence>
<keyword evidence="7" id="KW-1185">Reference proteome</keyword>
<dbReference type="Proteomes" id="UP000235388">
    <property type="component" value="Unassembled WGS sequence"/>
</dbReference>
<protein>
    <recommendedName>
        <fullName evidence="9">RxLR effector candidate protein</fullName>
    </recommendedName>
</protein>
<dbReference type="EMBL" id="PGCI01000208">
    <property type="protein sequence ID" value="PLW33966.1"/>
    <property type="molecule type" value="Genomic_DNA"/>
</dbReference>
<name>A0A2N5S447_9BASI</name>
<dbReference type="EMBL" id="PGCJ01001189">
    <property type="protein sequence ID" value="PLW07999.1"/>
    <property type="molecule type" value="Genomic_DNA"/>
</dbReference>
<evidence type="ECO:0000313" key="7">
    <source>
        <dbReference type="Proteomes" id="UP000235388"/>
    </source>
</evidence>
<feature type="compositionally biased region" description="Basic and acidic residues" evidence="1">
    <location>
        <begin position="31"/>
        <end position="46"/>
    </location>
</feature>